<organism evidence="1 2">
    <name type="scientific">Cichorium intybus</name>
    <name type="common">Chicory</name>
    <dbReference type="NCBI Taxonomy" id="13427"/>
    <lineage>
        <taxon>Eukaryota</taxon>
        <taxon>Viridiplantae</taxon>
        <taxon>Streptophyta</taxon>
        <taxon>Embryophyta</taxon>
        <taxon>Tracheophyta</taxon>
        <taxon>Spermatophyta</taxon>
        <taxon>Magnoliopsida</taxon>
        <taxon>eudicotyledons</taxon>
        <taxon>Gunneridae</taxon>
        <taxon>Pentapetalae</taxon>
        <taxon>asterids</taxon>
        <taxon>campanulids</taxon>
        <taxon>Asterales</taxon>
        <taxon>Asteraceae</taxon>
        <taxon>Cichorioideae</taxon>
        <taxon>Cichorieae</taxon>
        <taxon>Cichoriinae</taxon>
        <taxon>Cichorium</taxon>
    </lineage>
</organism>
<dbReference type="EMBL" id="CM042017">
    <property type="protein sequence ID" value="KAI3690253.1"/>
    <property type="molecule type" value="Genomic_DNA"/>
</dbReference>
<comment type="caution">
    <text evidence="1">The sequence shown here is derived from an EMBL/GenBank/DDBJ whole genome shotgun (WGS) entry which is preliminary data.</text>
</comment>
<reference evidence="1 2" key="2">
    <citation type="journal article" date="2022" name="Mol. Ecol. Resour.">
        <title>The genomes of chicory, endive, great burdock and yacon provide insights into Asteraceae paleo-polyploidization history and plant inulin production.</title>
        <authorList>
            <person name="Fan W."/>
            <person name="Wang S."/>
            <person name="Wang H."/>
            <person name="Wang A."/>
            <person name="Jiang F."/>
            <person name="Liu H."/>
            <person name="Zhao H."/>
            <person name="Xu D."/>
            <person name="Zhang Y."/>
        </authorList>
    </citation>
    <scope>NUCLEOTIDE SEQUENCE [LARGE SCALE GENOMIC DNA]</scope>
    <source>
        <strain evidence="2">cv. Punajuju</strain>
        <tissue evidence="1">Leaves</tissue>
    </source>
</reference>
<evidence type="ECO:0000313" key="1">
    <source>
        <dbReference type="EMBL" id="KAI3690253.1"/>
    </source>
</evidence>
<protein>
    <submittedName>
        <fullName evidence="1">Uncharacterized protein</fullName>
    </submittedName>
</protein>
<proteinExistence type="predicted"/>
<keyword evidence="2" id="KW-1185">Reference proteome</keyword>
<accession>A0ACB8YXX9</accession>
<gene>
    <name evidence="1" type="ORF">L2E82_48232</name>
</gene>
<evidence type="ECO:0000313" key="2">
    <source>
        <dbReference type="Proteomes" id="UP001055811"/>
    </source>
</evidence>
<name>A0ACB8YXX9_CICIN</name>
<dbReference type="Proteomes" id="UP001055811">
    <property type="component" value="Linkage Group LG09"/>
</dbReference>
<sequence length="101" mass="11548">MKSIVSSLSSRDRLSIVRFLSYSKRLLLLRRMTMNGIRAARRIVESMAVLEGSSNSKDAVKKAIKFLKDRREKNPVSTIVLLFEVLDQSMCEELNTNLKSK</sequence>
<reference evidence="2" key="1">
    <citation type="journal article" date="2022" name="Mol. Ecol. Resour.">
        <title>The genomes of chicory, endive, great burdock and yacon provide insights into Asteraceae palaeo-polyploidization history and plant inulin production.</title>
        <authorList>
            <person name="Fan W."/>
            <person name="Wang S."/>
            <person name="Wang H."/>
            <person name="Wang A."/>
            <person name="Jiang F."/>
            <person name="Liu H."/>
            <person name="Zhao H."/>
            <person name="Xu D."/>
            <person name="Zhang Y."/>
        </authorList>
    </citation>
    <scope>NUCLEOTIDE SEQUENCE [LARGE SCALE GENOMIC DNA]</scope>
    <source>
        <strain evidence="2">cv. Punajuju</strain>
    </source>
</reference>